<evidence type="ECO:0000313" key="3">
    <source>
        <dbReference type="Proteomes" id="UP001286313"/>
    </source>
</evidence>
<organism evidence="2 3">
    <name type="scientific">Petrolisthes cinctipes</name>
    <name type="common">Flat porcelain crab</name>
    <dbReference type="NCBI Taxonomy" id="88211"/>
    <lineage>
        <taxon>Eukaryota</taxon>
        <taxon>Metazoa</taxon>
        <taxon>Ecdysozoa</taxon>
        <taxon>Arthropoda</taxon>
        <taxon>Crustacea</taxon>
        <taxon>Multicrustacea</taxon>
        <taxon>Malacostraca</taxon>
        <taxon>Eumalacostraca</taxon>
        <taxon>Eucarida</taxon>
        <taxon>Decapoda</taxon>
        <taxon>Pleocyemata</taxon>
        <taxon>Anomura</taxon>
        <taxon>Galatheoidea</taxon>
        <taxon>Porcellanidae</taxon>
        <taxon>Petrolisthes</taxon>
    </lineage>
</organism>
<dbReference type="Proteomes" id="UP001286313">
    <property type="component" value="Unassembled WGS sequence"/>
</dbReference>
<dbReference type="InterPro" id="IPR004875">
    <property type="entry name" value="DDE_SF_endonuclease_dom"/>
</dbReference>
<evidence type="ECO:0000313" key="2">
    <source>
        <dbReference type="EMBL" id="KAK3875434.1"/>
    </source>
</evidence>
<keyword evidence="3" id="KW-1185">Reference proteome</keyword>
<sequence>MEEFSKETKDIRPLLMLFAGHLTHMSAATIELTMREDITLMKLPAHRTDVLQPLHVACFNPLKSYYEKELTARVHQTGAREPLRKAAFVNLLSKIWRLGLTKSNIMSGFRATGVFPVDASKYKEEHIDKVKL</sequence>
<proteinExistence type="predicted"/>
<evidence type="ECO:0000259" key="1">
    <source>
        <dbReference type="Pfam" id="PF03184"/>
    </source>
</evidence>
<dbReference type="EMBL" id="JAWQEG010001967">
    <property type="protein sequence ID" value="KAK3875434.1"/>
    <property type="molecule type" value="Genomic_DNA"/>
</dbReference>
<dbReference type="AlphaFoldDB" id="A0AAE1FKH5"/>
<dbReference type="GO" id="GO:0003676">
    <property type="term" value="F:nucleic acid binding"/>
    <property type="evidence" value="ECO:0007669"/>
    <property type="project" value="InterPro"/>
</dbReference>
<gene>
    <name evidence="2" type="ORF">Pcinc_019691</name>
</gene>
<reference evidence="2" key="1">
    <citation type="submission" date="2023-10" db="EMBL/GenBank/DDBJ databases">
        <title>Genome assemblies of two species of porcelain crab, Petrolisthes cinctipes and Petrolisthes manimaculis (Anomura: Porcellanidae).</title>
        <authorList>
            <person name="Angst P."/>
        </authorList>
    </citation>
    <scope>NUCLEOTIDE SEQUENCE</scope>
    <source>
        <strain evidence="2">PB745_01</strain>
        <tissue evidence="2">Gill</tissue>
    </source>
</reference>
<feature type="domain" description="DDE-1" evidence="1">
    <location>
        <begin position="10"/>
        <end position="109"/>
    </location>
</feature>
<protein>
    <recommendedName>
        <fullName evidence="1">DDE-1 domain-containing protein</fullName>
    </recommendedName>
</protein>
<comment type="caution">
    <text evidence="2">The sequence shown here is derived from an EMBL/GenBank/DDBJ whole genome shotgun (WGS) entry which is preliminary data.</text>
</comment>
<name>A0AAE1FKH5_PETCI</name>
<dbReference type="Pfam" id="PF03184">
    <property type="entry name" value="DDE_1"/>
    <property type="match status" value="1"/>
</dbReference>
<accession>A0AAE1FKH5</accession>